<accession>A0AAD7AR60</accession>
<feature type="non-terminal residue" evidence="3">
    <location>
        <position position="1"/>
    </location>
</feature>
<reference evidence="3" key="1">
    <citation type="submission" date="2023-03" db="EMBL/GenBank/DDBJ databases">
        <title>Massive genome expansion in bonnet fungi (Mycena s.s.) driven by repeated elements and novel gene families across ecological guilds.</title>
        <authorList>
            <consortium name="Lawrence Berkeley National Laboratory"/>
            <person name="Harder C.B."/>
            <person name="Miyauchi S."/>
            <person name="Viragh M."/>
            <person name="Kuo A."/>
            <person name="Thoen E."/>
            <person name="Andreopoulos B."/>
            <person name="Lu D."/>
            <person name="Skrede I."/>
            <person name="Drula E."/>
            <person name="Henrissat B."/>
            <person name="Morin E."/>
            <person name="Kohler A."/>
            <person name="Barry K."/>
            <person name="LaButti K."/>
            <person name="Morin E."/>
            <person name="Salamov A."/>
            <person name="Lipzen A."/>
            <person name="Mereny Z."/>
            <person name="Hegedus B."/>
            <person name="Baldrian P."/>
            <person name="Stursova M."/>
            <person name="Weitz H."/>
            <person name="Taylor A."/>
            <person name="Grigoriev I.V."/>
            <person name="Nagy L.G."/>
            <person name="Martin F."/>
            <person name="Kauserud H."/>
        </authorList>
    </citation>
    <scope>NUCLEOTIDE SEQUENCE</scope>
    <source>
        <strain evidence="3">CBHHK002</strain>
    </source>
</reference>
<dbReference type="GO" id="GO:0016787">
    <property type="term" value="F:hydrolase activity"/>
    <property type="evidence" value="ECO:0007669"/>
    <property type="project" value="UniProtKB-KW"/>
</dbReference>
<dbReference type="Proteomes" id="UP001218218">
    <property type="component" value="Unassembled WGS sequence"/>
</dbReference>
<protein>
    <recommendedName>
        <fullName evidence="1">ATP-dependent DNA helicase</fullName>
        <ecNumber evidence="1">5.6.2.3</ecNumber>
    </recommendedName>
</protein>
<dbReference type="GO" id="GO:0005524">
    <property type="term" value="F:ATP binding"/>
    <property type="evidence" value="ECO:0007669"/>
    <property type="project" value="UniProtKB-KW"/>
</dbReference>
<gene>
    <name evidence="3" type="ORF">DFH08DRAFT_679848</name>
</gene>
<keyword evidence="1" id="KW-0547">Nucleotide-binding</keyword>
<keyword evidence="1" id="KW-0233">DNA recombination</keyword>
<evidence type="ECO:0000256" key="1">
    <source>
        <dbReference type="RuleBase" id="RU363044"/>
    </source>
</evidence>
<keyword evidence="1" id="KW-0227">DNA damage</keyword>
<comment type="cofactor">
    <cofactor evidence="1">
        <name>Mg(2+)</name>
        <dbReference type="ChEBI" id="CHEBI:18420"/>
    </cofactor>
</comment>
<name>A0AAD7AR60_9AGAR</name>
<evidence type="ECO:0000259" key="2">
    <source>
        <dbReference type="Pfam" id="PF05970"/>
    </source>
</evidence>
<keyword evidence="1" id="KW-0067">ATP-binding</keyword>
<sequence>LLGAELIAEINQLLRFIKEDSCPFGGVILILSGDFYQLPPVQQTPLYMPVMPYSRTKKSTEQQYMARLG</sequence>
<comment type="caution">
    <text evidence="3">The sequence shown here is derived from an EMBL/GenBank/DDBJ whole genome shotgun (WGS) entry which is preliminary data.</text>
</comment>
<dbReference type="Pfam" id="PF05970">
    <property type="entry name" value="PIF1"/>
    <property type="match status" value="1"/>
</dbReference>
<dbReference type="EMBL" id="JARIHO010000002">
    <property type="protein sequence ID" value="KAJ7366418.1"/>
    <property type="molecule type" value="Genomic_DNA"/>
</dbReference>
<organism evidence="3 4">
    <name type="scientific">Mycena albidolilacea</name>
    <dbReference type="NCBI Taxonomy" id="1033008"/>
    <lineage>
        <taxon>Eukaryota</taxon>
        <taxon>Fungi</taxon>
        <taxon>Dikarya</taxon>
        <taxon>Basidiomycota</taxon>
        <taxon>Agaricomycotina</taxon>
        <taxon>Agaricomycetes</taxon>
        <taxon>Agaricomycetidae</taxon>
        <taxon>Agaricales</taxon>
        <taxon>Marasmiineae</taxon>
        <taxon>Mycenaceae</taxon>
        <taxon>Mycena</taxon>
    </lineage>
</organism>
<comment type="similarity">
    <text evidence="1">Belongs to the helicase family.</text>
</comment>
<evidence type="ECO:0000313" key="3">
    <source>
        <dbReference type="EMBL" id="KAJ7366418.1"/>
    </source>
</evidence>
<dbReference type="GO" id="GO:0006310">
    <property type="term" value="P:DNA recombination"/>
    <property type="evidence" value="ECO:0007669"/>
    <property type="project" value="UniProtKB-KW"/>
</dbReference>
<dbReference type="EC" id="5.6.2.3" evidence="1"/>
<evidence type="ECO:0000313" key="4">
    <source>
        <dbReference type="Proteomes" id="UP001218218"/>
    </source>
</evidence>
<proteinExistence type="inferred from homology"/>
<keyword evidence="4" id="KW-1185">Reference proteome</keyword>
<keyword evidence="1" id="KW-0347">Helicase</keyword>
<dbReference type="GO" id="GO:0006281">
    <property type="term" value="P:DNA repair"/>
    <property type="evidence" value="ECO:0007669"/>
    <property type="project" value="UniProtKB-KW"/>
</dbReference>
<feature type="domain" description="DNA helicase Pif1-like DEAD-box helicase" evidence="2">
    <location>
        <begin position="6"/>
        <end position="45"/>
    </location>
</feature>
<comment type="catalytic activity">
    <reaction evidence="1">
        <text>ATP + H2O = ADP + phosphate + H(+)</text>
        <dbReference type="Rhea" id="RHEA:13065"/>
        <dbReference type="ChEBI" id="CHEBI:15377"/>
        <dbReference type="ChEBI" id="CHEBI:15378"/>
        <dbReference type="ChEBI" id="CHEBI:30616"/>
        <dbReference type="ChEBI" id="CHEBI:43474"/>
        <dbReference type="ChEBI" id="CHEBI:456216"/>
        <dbReference type="EC" id="5.6.2.3"/>
    </reaction>
</comment>
<keyword evidence="1" id="KW-0378">Hydrolase</keyword>
<dbReference type="AlphaFoldDB" id="A0AAD7AR60"/>
<dbReference type="InterPro" id="IPR010285">
    <property type="entry name" value="DNA_helicase_pif1-like_DEAD"/>
</dbReference>
<dbReference type="GO" id="GO:0043139">
    <property type="term" value="F:5'-3' DNA helicase activity"/>
    <property type="evidence" value="ECO:0007669"/>
    <property type="project" value="UniProtKB-EC"/>
</dbReference>
<dbReference type="GO" id="GO:0000723">
    <property type="term" value="P:telomere maintenance"/>
    <property type="evidence" value="ECO:0007669"/>
    <property type="project" value="InterPro"/>
</dbReference>
<keyword evidence="1" id="KW-0234">DNA repair</keyword>